<sequence length="142" mass="15138">MAKTLKDLVLALLNATLILLALCLFLAWKTVDGANQIADTVEKTVQAMTPVRTGMQEVVAQLEGLRGDLDALDKETSLNDLPQLAEIQSQLDALSVQLSEAQMRIDDLSDRPGQLLDEAITATADAVATRLAALRGCVPAPS</sequence>
<proteinExistence type="predicted"/>
<protein>
    <recommendedName>
        <fullName evidence="4">DUF2730 family protein</fullName>
    </recommendedName>
</protein>
<evidence type="ECO:0000313" key="2">
    <source>
        <dbReference type="EMBL" id="MCL6283077.1"/>
    </source>
</evidence>
<comment type="caution">
    <text evidence="2">The sequence shown here is derived from an EMBL/GenBank/DDBJ whole genome shotgun (WGS) entry which is preliminary data.</text>
</comment>
<keyword evidence="1" id="KW-0175">Coiled coil</keyword>
<accession>A0ABT0Q0D6</accession>
<organism evidence="2 3">
    <name type="scientific">Ruegeria spongiae</name>
    <dbReference type="NCBI Taxonomy" id="2942209"/>
    <lineage>
        <taxon>Bacteria</taxon>
        <taxon>Pseudomonadati</taxon>
        <taxon>Pseudomonadota</taxon>
        <taxon>Alphaproteobacteria</taxon>
        <taxon>Rhodobacterales</taxon>
        <taxon>Roseobacteraceae</taxon>
        <taxon>Ruegeria</taxon>
    </lineage>
</organism>
<evidence type="ECO:0000313" key="3">
    <source>
        <dbReference type="Proteomes" id="UP001203880"/>
    </source>
</evidence>
<name>A0ABT0Q0D6_9RHOB</name>
<evidence type="ECO:0008006" key="4">
    <source>
        <dbReference type="Google" id="ProtNLM"/>
    </source>
</evidence>
<dbReference type="Proteomes" id="UP001203880">
    <property type="component" value="Unassembled WGS sequence"/>
</dbReference>
<evidence type="ECO:0000256" key="1">
    <source>
        <dbReference type="SAM" id="Coils"/>
    </source>
</evidence>
<keyword evidence="3" id="KW-1185">Reference proteome</keyword>
<dbReference type="RefSeq" id="WP_249707685.1">
    <property type="nucleotide sequence ID" value="NZ_JAMFMB010000005.1"/>
</dbReference>
<reference evidence="2" key="1">
    <citation type="submission" date="2022-05" db="EMBL/GenBank/DDBJ databases">
        <authorList>
            <person name="Park J.-S."/>
        </authorList>
    </citation>
    <scope>NUCLEOTIDE SEQUENCE</scope>
    <source>
        <strain evidence="2">2012CJ41-6</strain>
    </source>
</reference>
<gene>
    <name evidence="2" type="ORF">M3P21_05980</name>
</gene>
<feature type="coiled-coil region" evidence="1">
    <location>
        <begin position="55"/>
        <end position="111"/>
    </location>
</feature>
<dbReference type="EMBL" id="JAMFMB010000005">
    <property type="protein sequence ID" value="MCL6283077.1"/>
    <property type="molecule type" value="Genomic_DNA"/>
</dbReference>